<feature type="compositionally biased region" description="Pro residues" evidence="1">
    <location>
        <begin position="23"/>
        <end position="35"/>
    </location>
</feature>
<gene>
    <name evidence="2" type="ORF">F2P81_015012</name>
</gene>
<sequence length="289" mass="31465">MAASPPAGCQLIDFNDVRERWPVPLPPGSPCPSRPPRQHKSVSGAPTKPHMVLIERREGQGAANILTNSKSSHQEADSCRHLFQSVSHVVEQSERIQIPGKRSRPLIAAQGSSVGITATLTVLHTNNTVPAFSTPHTLMICLSLKMSCLIRQYSSMAAQCKGVSQTKGLGQKEGFLSFDAVITLSRATVSPLSVLSTDTLTHTLTTPVRGAVSSKPDELNSYCKGNAEAYVRSCSHTHIRTEIFTDEWSHQCSQQIGSQTLHERGLKEKSFDKESVSLSPLDKTKAYVH</sequence>
<dbReference type="AlphaFoldDB" id="A0A6A4SQW5"/>
<dbReference type="Proteomes" id="UP000438429">
    <property type="component" value="Unassembled WGS sequence"/>
</dbReference>
<dbReference type="EMBL" id="VEVO01000013">
    <property type="protein sequence ID" value="KAF0032722.1"/>
    <property type="molecule type" value="Genomic_DNA"/>
</dbReference>
<accession>A0A6A4SQW5</accession>
<protein>
    <submittedName>
        <fullName evidence="2">Uncharacterized protein</fullName>
    </submittedName>
</protein>
<comment type="caution">
    <text evidence="2">The sequence shown here is derived from an EMBL/GenBank/DDBJ whole genome shotgun (WGS) entry which is preliminary data.</text>
</comment>
<organism evidence="2 3">
    <name type="scientific">Scophthalmus maximus</name>
    <name type="common">Turbot</name>
    <name type="synonym">Psetta maxima</name>
    <dbReference type="NCBI Taxonomy" id="52904"/>
    <lineage>
        <taxon>Eukaryota</taxon>
        <taxon>Metazoa</taxon>
        <taxon>Chordata</taxon>
        <taxon>Craniata</taxon>
        <taxon>Vertebrata</taxon>
        <taxon>Euteleostomi</taxon>
        <taxon>Actinopterygii</taxon>
        <taxon>Neopterygii</taxon>
        <taxon>Teleostei</taxon>
        <taxon>Neoteleostei</taxon>
        <taxon>Acanthomorphata</taxon>
        <taxon>Carangaria</taxon>
        <taxon>Pleuronectiformes</taxon>
        <taxon>Pleuronectoidei</taxon>
        <taxon>Scophthalmidae</taxon>
        <taxon>Scophthalmus</taxon>
    </lineage>
</organism>
<evidence type="ECO:0000313" key="2">
    <source>
        <dbReference type="EMBL" id="KAF0032722.1"/>
    </source>
</evidence>
<reference evidence="2 3" key="1">
    <citation type="submission" date="2019-06" db="EMBL/GenBank/DDBJ databases">
        <title>Draft genomes of female and male turbot (Scophthalmus maximus).</title>
        <authorList>
            <person name="Xu H."/>
            <person name="Xu X.-W."/>
            <person name="Shao C."/>
            <person name="Chen S."/>
        </authorList>
    </citation>
    <scope>NUCLEOTIDE SEQUENCE [LARGE SCALE GENOMIC DNA]</scope>
    <source>
        <strain evidence="2">Ysfricsl-2016a</strain>
        <tissue evidence="2">Blood</tissue>
    </source>
</reference>
<evidence type="ECO:0000313" key="3">
    <source>
        <dbReference type="Proteomes" id="UP000438429"/>
    </source>
</evidence>
<feature type="region of interest" description="Disordered" evidence="1">
    <location>
        <begin position="21"/>
        <end position="47"/>
    </location>
</feature>
<proteinExistence type="predicted"/>
<evidence type="ECO:0000256" key="1">
    <source>
        <dbReference type="SAM" id="MobiDB-lite"/>
    </source>
</evidence>
<name>A0A6A4SQW5_SCOMX</name>